<evidence type="ECO:0000313" key="2">
    <source>
        <dbReference type="Proteomes" id="UP001165960"/>
    </source>
</evidence>
<reference evidence="1" key="1">
    <citation type="submission" date="2022-04" db="EMBL/GenBank/DDBJ databases">
        <title>Genome of the entomopathogenic fungus Entomophthora muscae.</title>
        <authorList>
            <person name="Elya C."/>
            <person name="Lovett B.R."/>
            <person name="Lee E."/>
            <person name="Macias A.M."/>
            <person name="Hajek A.E."/>
            <person name="De Bivort B.L."/>
            <person name="Kasson M.T."/>
            <person name="De Fine Licht H.H."/>
            <person name="Stajich J.E."/>
        </authorList>
    </citation>
    <scope>NUCLEOTIDE SEQUENCE</scope>
    <source>
        <strain evidence="1">Berkeley</strain>
    </source>
</reference>
<accession>A0ACC2RIK1</accession>
<proteinExistence type="predicted"/>
<keyword evidence="2" id="KW-1185">Reference proteome</keyword>
<gene>
    <name evidence="1" type="ORF">DSO57_1020032</name>
</gene>
<sequence length="93" mass="9881">MCRALPLLLMVDLKKVYTKMILAGSSLSRITPLEKESAEHLPPILACPGRLGGSPGQGKELCCLWLAAGLVSDSWGQPAPLQVYEGLVVQAPP</sequence>
<dbReference type="EMBL" id="QTSX02007192">
    <property type="protein sequence ID" value="KAJ9049879.1"/>
    <property type="molecule type" value="Genomic_DNA"/>
</dbReference>
<name>A0ACC2RIK1_9FUNG</name>
<evidence type="ECO:0000313" key="1">
    <source>
        <dbReference type="EMBL" id="KAJ9049879.1"/>
    </source>
</evidence>
<protein>
    <submittedName>
        <fullName evidence="1">Uncharacterized protein</fullName>
    </submittedName>
</protein>
<comment type="caution">
    <text evidence="1">The sequence shown here is derived from an EMBL/GenBank/DDBJ whole genome shotgun (WGS) entry which is preliminary data.</text>
</comment>
<dbReference type="Proteomes" id="UP001165960">
    <property type="component" value="Unassembled WGS sequence"/>
</dbReference>
<organism evidence="1 2">
    <name type="scientific">Entomophthora muscae</name>
    <dbReference type="NCBI Taxonomy" id="34485"/>
    <lineage>
        <taxon>Eukaryota</taxon>
        <taxon>Fungi</taxon>
        <taxon>Fungi incertae sedis</taxon>
        <taxon>Zoopagomycota</taxon>
        <taxon>Entomophthoromycotina</taxon>
        <taxon>Entomophthoromycetes</taxon>
        <taxon>Entomophthorales</taxon>
        <taxon>Entomophthoraceae</taxon>
        <taxon>Entomophthora</taxon>
    </lineage>
</organism>